<gene>
    <name evidence="2" type="ORF">MNBD_GAMMA12-2493</name>
</gene>
<dbReference type="AlphaFoldDB" id="A0A3B0YKV7"/>
<accession>A0A3B0YKV7</accession>
<evidence type="ECO:0000313" key="2">
    <source>
        <dbReference type="EMBL" id="VAW81535.1"/>
    </source>
</evidence>
<reference evidence="2" key="1">
    <citation type="submission" date="2018-06" db="EMBL/GenBank/DDBJ databases">
        <authorList>
            <person name="Zhirakovskaya E."/>
        </authorList>
    </citation>
    <scope>NUCLEOTIDE SEQUENCE</scope>
</reference>
<name>A0A3B0YKV7_9ZZZZ</name>
<protein>
    <recommendedName>
        <fullName evidence="1">DUF2059 domain-containing protein</fullName>
    </recommendedName>
</protein>
<feature type="domain" description="DUF2059" evidence="1">
    <location>
        <begin position="88"/>
        <end position="143"/>
    </location>
</feature>
<dbReference type="EMBL" id="UOFL01000221">
    <property type="protein sequence ID" value="VAW81535.1"/>
    <property type="molecule type" value="Genomic_DNA"/>
</dbReference>
<sequence>MKKSKIVTLLSIIIAFTLISSAARAAPLVEDDPKTIAIYELFSATKMKSTFRQTIAKMLDLQIKQRPQMAPYRAVMLKFFAKYMGWNSLKADMAKIYASKFTVAEIKKLTAFYQTPLGIKTALLLPQLAAEGAALGQRKVQANLGELRKMIVAETAKIKAKK</sequence>
<organism evidence="2">
    <name type="scientific">hydrothermal vent metagenome</name>
    <dbReference type="NCBI Taxonomy" id="652676"/>
    <lineage>
        <taxon>unclassified sequences</taxon>
        <taxon>metagenomes</taxon>
        <taxon>ecological metagenomes</taxon>
    </lineage>
</organism>
<evidence type="ECO:0000259" key="1">
    <source>
        <dbReference type="Pfam" id="PF09832"/>
    </source>
</evidence>
<dbReference type="InterPro" id="IPR018637">
    <property type="entry name" value="DUF2059"/>
</dbReference>
<dbReference type="Pfam" id="PF09832">
    <property type="entry name" value="DUF2059"/>
    <property type="match status" value="1"/>
</dbReference>
<proteinExistence type="predicted"/>